<dbReference type="GO" id="GO:0005737">
    <property type="term" value="C:cytoplasm"/>
    <property type="evidence" value="ECO:0007669"/>
    <property type="project" value="UniProtKB-SubCell"/>
</dbReference>
<dbReference type="InterPro" id="IPR018163">
    <property type="entry name" value="Thr/Ala-tRNA-synth_IIc_edit"/>
</dbReference>
<dbReference type="SUPFAM" id="SSF55186">
    <property type="entry name" value="ThrRS/AlaRS common domain"/>
    <property type="match status" value="1"/>
</dbReference>
<keyword evidence="8" id="KW-0436">Ligase</keyword>
<keyword evidence="4" id="KW-0479">Metal-binding</keyword>
<comment type="similarity">
    <text evidence="3">Belongs to the class-II aminoacyl-tRNA synthetase family. Alax-L subfamily.</text>
</comment>
<dbReference type="Gene3D" id="3.30.980.10">
    <property type="entry name" value="Threonyl-trna Synthetase, Chain A, domain 2"/>
    <property type="match status" value="1"/>
</dbReference>
<dbReference type="Proteomes" id="UP000652219">
    <property type="component" value="Unassembled WGS sequence"/>
</dbReference>
<dbReference type="EMBL" id="WIGN01000024">
    <property type="protein sequence ID" value="KAF6816935.1"/>
    <property type="molecule type" value="Genomic_DNA"/>
</dbReference>
<reference evidence="8 9" key="1">
    <citation type="journal article" date="2020" name="Phytopathology">
        <title>Genome Sequence Resources of Colletotrichum truncatum, C. plurivorum, C. musicola, and C. sojae: Four Species Pathogenic to Soybean (Glycine max).</title>
        <authorList>
            <person name="Rogerio F."/>
            <person name="Boufleur T.R."/>
            <person name="Ciampi-Guillardi M."/>
            <person name="Sukno S.A."/>
            <person name="Thon M.R."/>
            <person name="Massola Junior N.S."/>
            <person name="Baroncelli R."/>
        </authorList>
    </citation>
    <scope>NUCLEOTIDE SEQUENCE [LARGE SCALE GENOMIC DNA]</scope>
    <source>
        <strain evidence="8 9">LFN0009</strain>
    </source>
</reference>
<dbReference type="GO" id="GO:0006419">
    <property type="term" value="P:alanyl-tRNA aminoacylation"/>
    <property type="evidence" value="ECO:0007669"/>
    <property type="project" value="InterPro"/>
</dbReference>
<dbReference type="GO" id="GO:0005524">
    <property type="term" value="F:ATP binding"/>
    <property type="evidence" value="ECO:0007669"/>
    <property type="project" value="InterPro"/>
</dbReference>
<evidence type="ECO:0000256" key="4">
    <source>
        <dbReference type="ARBA" id="ARBA00022723"/>
    </source>
</evidence>
<feature type="coiled-coil region" evidence="6">
    <location>
        <begin position="312"/>
        <end position="339"/>
    </location>
</feature>
<dbReference type="AlphaFoldDB" id="A0A8H6N2E0"/>
<comment type="cofactor">
    <cofactor evidence="1">
        <name>Zn(2+)</name>
        <dbReference type="ChEBI" id="CHEBI:29105"/>
    </cofactor>
</comment>
<sequence length="443" mass="48165">MAVAESSQRGQVVGALACQRNSYLKTLEAEVVSCEKRPPPVATKNNNSKKKPAEAEVDKSSEIWLIEFDDSVLFPEGGGQPSDHGTITLLSGPSETPIPIELVERVGLRCVYHSPQPLSPRDKVRQEVDFARRWDHMQQHTGQHLLSAVMDTYENLNTLGWGMGKSGAMNYIDLPRKPTDAELRAIQARCNEIIRGSLPITVETPEDAKVHKMPEDYDQSKGVVRVIRIGDIDRNTCCGTHLSQTSHISLILLHHGESVHGKNYRLYFSVGDRAINLATASIGAMTSVSRLLSCKSTPEEVVQGVKTTQTAAADLKKREKKLLTDIAEFEADAAKLRLQTSKTAWVHRADGNADFVKWITVSLRDALASNGGVVVVATGEEKQGGQIVVLGQKAGVESLVAKVKEAVKDVKGGGGGEKWQGKVPCWEKGALEALKELVLGVSP</sequence>
<evidence type="ECO:0000259" key="7">
    <source>
        <dbReference type="PROSITE" id="PS50860"/>
    </source>
</evidence>
<dbReference type="InterPro" id="IPR051335">
    <property type="entry name" value="Alanyl-tRNA_Editing_Enzymes"/>
</dbReference>
<dbReference type="PANTHER" id="PTHR43462">
    <property type="entry name" value="ALANYL-TRNA EDITING PROTEIN"/>
    <property type="match status" value="1"/>
</dbReference>
<evidence type="ECO:0000313" key="8">
    <source>
        <dbReference type="EMBL" id="KAF6816935.1"/>
    </source>
</evidence>
<evidence type="ECO:0000256" key="3">
    <source>
        <dbReference type="ARBA" id="ARBA00008429"/>
    </source>
</evidence>
<comment type="subcellular location">
    <subcellularLocation>
        <location evidence="2">Cytoplasm</location>
    </subcellularLocation>
</comment>
<dbReference type="Gene3D" id="2.40.30.130">
    <property type="match status" value="1"/>
</dbReference>
<dbReference type="GO" id="GO:0004813">
    <property type="term" value="F:alanine-tRNA ligase activity"/>
    <property type="evidence" value="ECO:0007669"/>
    <property type="project" value="InterPro"/>
</dbReference>
<dbReference type="SMART" id="SM00863">
    <property type="entry name" value="tRNA_SAD"/>
    <property type="match status" value="1"/>
</dbReference>
<evidence type="ECO:0000256" key="2">
    <source>
        <dbReference type="ARBA" id="ARBA00004496"/>
    </source>
</evidence>
<proteinExistence type="inferred from homology"/>
<dbReference type="SUPFAM" id="SSF50447">
    <property type="entry name" value="Translation proteins"/>
    <property type="match status" value="1"/>
</dbReference>
<dbReference type="PANTHER" id="PTHR43462:SF1">
    <property type="entry name" value="ALANYL-TRNA EDITING PROTEIN AARSD1"/>
    <property type="match status" value="1"/>
</dbReference>
<dbReference type="GO" id="GO:0002196">
    <property type="term" value="F:Ser-tRNA(Ala) deacylase activity"/>
    <property type="evidence" value="ECO:0007669"/>
    <property type="project" value="TreeGrafter"/>
</dbReference>
<keyword evidence="8" id="KW-0030">Aminoacyl-tRNA synthetase</keyword>
<dbReference type="InterPro" id="IPR018165">
    <property type="entry name" value="Ala-tRNA-synth_IIc_core"/>
</dbReference>
<evidence type="ECO:0000256" key="6">
    <source>
        <dbReference type="SAM" id="Coils"/>
    </source>
</evidence>
<dbReference type="GO" id="GO:0003676">
    <property type="term" value="F:nucleic acid binding"/>
    <property type="evidence" value="ECO:0007669"/>
    <property type="project" value="InterPro"/>
</dbReference>
<keyword evidence="6" id="KW-0175">Coiled coil</keyword>
<dbReference type="Pfam" id="PF07973">
    <property type="entry name" value="tRNA_SAD"/>
    <property type="match status" value="1"/>
</dbReference>
<dbReference type="PROSITE" id="PS50860">
    <property type="entry name" value="AA_TRNA_LIGASE_II_ALA"/>
    <property type="match status" value="1"/>
</dbReference>
<comment type="caution">
    <text evidence="8">The sequence shown here is derived from an EMBL/GenBank/DDBJ whole genome shotgun (WGS) entry which is preliminary data.</text>
</comment>
<feature type="domain" description="Alanyl-transfer RNA synthetases family profile" evidence="7">
    <location>
        <begin position="1"/>
        <end position="280"/>
    </location>
</feature>
<evidence type="ECO:0000256" key="1">
    <source>
        <dbReference type="ARBA" id="ARBA00001947"/>
    </source>
</evidence>
<accession>A0A8H6N2E0</accession>
<keyword evidence="5" id="KW-0862">Zinc</keyword>
<dbReference type="InterPro" id="IPR012947">
    <property type="entry name" value="tRNA_SAD"/>
</dbReference>
<organism evidence="8 9">
    <name type="scientific">Colletotrichum sojae</name>
    <dbReference type="NCBI Taxonomy" id="2175907"/>
    <lineage>
        <taxon>Eukaryota</taxon>
        <taxon>Fungi</taxon>
        <taxon>Dikarya</taxon>
        <taxon>Ascomycota</taxon>
        <taxon>Pezizomycotina</taxon>
        <taxon>Sordariomycetes</taxon>
        <taxon>Hypocreomycetidae</taxon>
        <taxon>Glomerellales</taxon>
        <taxon>Glomerellaceae</taxon>
        <taxon>Colletotrichum</taxon>
        <taxon>Colletotrichum orchidearum species complex</taxon>
    </lineage>
</organism>
<name>A0A8H6N2E0_9PEZI</name>
<gene>
    <name evidence="8" type="ORF">CSOJ01_02632</name>
</gene>
<evidence type="ECO:0000256" key="5">
    <source>
        <dbReference type="ARBA" id="ARBA00022833"/>
    </source>
</evidence>
<keyword evidence="9" id="KW-1185">Reference proteome</keyword>
<dbReference type="InterPro" id="IPR009000">
    <property type="entry name" value="Transl_B-barrel_sf"/>
</dbReference>
<dbReference type="GO" id="GO:0046872">
    <property type="term" value="F:metal ion binding"/>
    <property type="evidence" value="ECO:0007669"/>
    <property type="project" value="UniProtKB-KW"/>
</dbReference>
<evidence type="ECO:0000313" key="9">
    <source>
        <dbReference type="Proteomes" id="UP000652219"/>
    </source>
</evidence>
<protein>
    <submittedName>
        <fullName evidence="8">Alanyl-trna synthetase domain-containing protein</fullName>
    </submittedName>
</protein>